<dbReference type="CDD" id="cd02440">
    <property type="entry name" value="AdoMet_MTases"/>
    <property type="match status" value="1"/>
</dbReference>
<dbReference type="Gene3D" id="3.40.50.150">
    <property type="entry name" value="Vaccinia Virus protein VP39"/>
    <property type="match status" value="1"/>
</dbReference>
<gene>
    <name evidence="2" type="ORF">Strain138_000860</name>
    <name evidence="3" type="ORF">Strain318_000860</name>
</gene>
<dbReference type="SUPFAM" id="SSF46785">
    <property type="entry name" value="Winged helix' DNA-binding domain"/>
    <property type="match status" value="1"/>
</dbReference>
<dbReference type="InterPro" id="IPR036388">
    <property type="entry name" value="WH-like_DNA-bd_sf"/>
</dbReference>
<dbReference type="Pfam" id="PF08241">
    <property type="entry name" value="Methyltransf_11"/>
    <property type="match status" value="1"/>
</dbReference>
<evidence type="ECO:0000313" key="4">
    <source>
        <dbReference type="Proteomes" id="UP001229955"/>
    </source>
</evidence>
<dbReference type="EMBL" id="CP130612">
    <property type="protein sequence ID" value="WKW11605.1"/>
    <property type="molecule type" value="Genomic_DNA"/>
</dbReference>
<dbReference type="KEGG" id="pspc:Strain318_000860"/>
<reference evidence="3" key="1">
    <citation type="submission" date="2023-07" db="EMBL/GenBank/DDBJ databases">
        <authorList>
            <person name="Haufschild T."/>
            <person name="Kallscheuer N."/>
            <person name="Hammer J."/>
            <person name="Kohn T."/>
            <person name="Kabuu M."/>
            <person name="Jogler M."/>
            <person name="Wohfarth N."/>
            <person name="Heuer A."/>
            <person name="Rohde M."/>
            <person name="van Teeseling M.C.F."/>
            <person name="Jogler C."/>
        </authorList>
    </citation>
    <scope>NUCLEOTIDE SEQUENCE</scope>
    <source>
        <strain evidence="2">Strain 138</strain>
        <strain evidence="3">Strain 318</strain>
    </source>
</reference>
<dbReference type="PROSITE" id="PS50987">
    <property type="entry name" value="HTH_ARSR_2"/>
    <property type="match status" value="1"/>
</dbReference>
<dbReference type="EMBL" id="CP130613">
    <property type="protein sequence ID" value="WKW14515.1"/>
    <property type="molecule type" value="Genomic_DNA"/>
</dbReference>
<evidence type="ECO:0000259" key="1">
    <source>
        <dbReference type="PROSITE" id="PS50987"/>
    </source>
</evidence>
<dbReference type="RefSeq" id="WP_367887303.1">
    <property type="nucleotide sequence ID" value="NZ_CP130612.1"/>
</dbReference>
<dbReference type="GO" id="GO:0008757">
    <property type="term" value="F:S-adenosylmethionine-dependent methyltransferase activity"/>
    <property type="evidence" value="ECO:0007669"/>
    <property type="project" value="InterPro"/>
</dbReference>
<dbReference type="InterPro" id="IPR011991">
    <property type="entry name" value="ArsR-like_HTH"/>
</dbReference>
<accession>A0AA49JYE7</accession>
<dbReference type="SUPFAM" id="SSF53335">
    <property type="entry name" value="S-adenosyl-L-methionine-dependent methyltransferases"/>
    <property type="match status" value="1"/>
</dbReference>
<dbReference type="Gene3D" id="1.10.10.10">
    <property type="entry name" value="Winged helix-like DNA-binding domain superfamily/Winged helix DNA-binding domain"/>
    <property type="match status" value="1"/>
</dbReference>
<protein>
    <submittedName>
        <fullName evidence="3">Metalloregulator ArsR/SmtB family transcription factor</fullName>
    </submittedName>
</protein>
<evidence type="ECO:0000313" key="3">
    <source>
        <dbReference type="EMBL" id="WKW14515.1"/>
    </source>
</evidence>
<dbReference type="AlphaFoldDB" id="A0AA49JYE7"/>
<dbReference type="InterPro" id="IPR001845">
    <property type="entry name" value="HTH_ArsR_DNA-bd_dom"/>
</dbReference>
<dbReference type="InterPro" id="IPR029063">
    <property type="entry name" value="SAM-dependent_MTases_sf"/>
</dbReference>
<dbReference type="InterPro" id="IPR036390">
    <property type="entry name" value="WH_DNA-bd_sf"/>
</dbReference>
<sequence length="312" mass="33706">MKRPALFDRLSALADPIRSRLLLLLERHELTVSELCSVLQLPQSTVSRHLKVLSGAGWLVAREDGTSNRYRLDPKALDAGTRKLWTAVRDEADGIPAAARDAQRVKGVLADRHTRSQQFFASSAAQWDKVRAELFGTRTELFALVGLLEPTQVVGDLGCGTGQLAEVMAPFVRQVIAVDESSAMLKAAKARLAALDNVELRAGSIEELPIDAATLDVAVLSLVLHYVADPVAVLTGLRRALKPKGGKLLLVDMLPHDRAEYRQTMGHVWLGFDAEQVKEWGSAAGFSAVRINALPPSPAAKGPSLFVAVLTA</sequence>
<keyword evidence="4" id="KW-1185">Reference proteome</keyword>
<dbReference type="GO" id="GO:0003700">
    <property type="term" value="F:DNA-binding transcription factor activity"/>
    <property type="evidence" value="ECO:0007669"/>
    <property type="project" value="InterPro"/>
</dbReference>
<feature type="domain" description="HTH arsR-type" evidence="1">
    <location>
        <begin position="1"/>
        <end position="92"/>
    </location>
</feature>
<evidence type="ECO:0000313" key="2">
    <source>
        <dbReference type="EMBL" id="WKW11605.1"/>
    </source>
</evidence>
<organism evidence="3 4">
    <name type="scientific">Pseudogemmatithrix spongiicola</name>
    <dbReference type="NCBI Taxonomy" id="3062599"/>
    <lineage>
        <taxon>Bacteria</taxon>
        <taxon>Pseudomonadati</taxon>
        <taxon>Gemmatimonadota</taxon>
        <taxon>Gemmatimonadia</taxon>
        <taxon>Gemmatimonadales</taxon>
        <taxon>Gemmatimonadaceae</taxon>
        <taxon>Pseudogemmatithrix</taxon>
    </lineage>
</organism>
<accession>A0AA49JT73</accession>
<dbReference type="NCBIfam" id="NF033788">
    <property type="entry name" value="HTH_metalloreg"/>
    <property type="match status" value="1"/>
</dbReference>
<dbReference type="CDD" id="cd00090">
    <property type="entry name" value="HTH_ARSR"/>
    <property type="match status" value="1"/>
</dbReference>
<dbReference type="SMART" id="SM00418">
    <property type="entry name" value="HTH_ARSR"/>
    <property type="match status" value="1"/>
</dbReference>
<dbReference type="Pfam" id="PF01022">
    <property type="entry name" value="HTH_5"/>
    <property type="match status" value="1"/>
</dbReference>
<dbReference type="PRINTS" id="PR00778">
    <property type="entry name" value="HTHARSR"/>
</dbReference>
<dbReference type="Proteomes" id="UP001229955">
    <property type="component" value="Chromosome"/>
</dbReference>
<dbReference type="InterPro" id="IPR013216">
    <property type="entry name" value="Methyltransf_11"/>
</dbReference>
<name>A0AA49JYE7_9BACT</name>
<proteinExistence type="predicted"/>
<dbReference type="PANTHER" id="PTHR43861">
    <property type="entry name" value="TRANS-ACONITATE 2-METHYLTRANSFERASE-RELATED"/>
    <property type="match status" value="1"/>
</dbReference>